<evidence type="ECO:0000313" key="6">
    <source>
        <dbReference type="EMBL" id="MBB6171876.1"/>
    </source>
</evidence>
<feature type="domain" description="RanBP2-type" evidence="5">
    <location>
        <begin position="6"/>
        <end position="25"/>
    </location>
</feature>
<keyword evidence="2" id="KW-0863">Zinc-finger</keyword>
<keyword evidence="3" id="KW-0862">Zinc</keyword>
<feature type="compositionally biased region" description="Pro residues" evidence="4">
    <location>
        <begin position="129"/>
        <end position="138"/>
    </location>
</feature>
<evidence type="ECO:0000256" key="4">
    <source>
        <dbReference type="SAM" id="MobiDB-lite"/>
    </source>
</evidence>
<feature type="compositionally biased region" description="Low complexity" evidence="4">
    <location>
        <begin position="147"/>
        <end position="163"/>
    </location>
</feature>
<feature type="region of interest" description="Disordered" evidence="4">
    <location>
        <begin position="227"/>
        <end position="266"/>
    </location>
</feature>
<dbReference type="InterPro" id="IPR001876">
    <property type="entry name" value="Znf_RanBP2"/>
</dbReference>
<dbReference type="GO" id="GO:0008270">
    <property type="term" value="F:zinc ion binding"/>
    <property type="evidence" value="ECO:0007669"/>
    <property type="project" value="UniProtKB-KW"/>
</dbReference>
<feature type="domain" description="RanBP2-type" evidence="5">
    <location>
        <begin position="65"/>
        <end position="84"/>
    </location>
</feature>
<keyword evidence="1" id="KW-0479">Metal-binding</keyword>
<feature type="region of interest" description="Disordered" evidence="4">
    <location>
        <begin position="354"/>
        <end position="375"/>
    </location>
</feature>
<evidence type="ECO:0000313" key="7">
    <source>
        <dbReference type="Proteomes" id="UP000546642"/>
    </source>
</evidence>
<dbReference type="EMBL" id="JACHDS010000001">
    <property type="protein sequence ID" value="MBB6171876.1"/>
    <property type="molecule type" value="Genomic_DNA"/>
</dbReference>
<evidence type="ECO:0000256" key="2">
    <source>
        <dbReference type="ARBA" id="ARBA00022771"/>
    </source>
</evidence>
<dbReference type="AlphaFoldDB" id="A0A7X0D5P8"/>
<accession>A0A7X0D5P8</accession>
<reference evidence="6 7" key="1">
    <citation type="submission" date="2020-08" db="EMBL/GenBank/DDBJ databases">
        <title>Sequencing the genomes of 1000 actinobacteria strains.</title>
        <authorList>
            <person name="Klenk H.-P."/>
        </authorList>
    </citation>
    <scope>NUCLEOTIDE SEQUENCE [LARGE SCALE GENOMIC DNA]</scope>
    <source>
        <strain evidence="6 7">DSM 46659</strain>
    </source>
</reference>
<keyword evidence="7" id="KW-1185">Reference proteome</keyword>
<organism evidence="6 7">
    <name type="scientific">Nocardiopsis mwathae</name>
    <dbReference type="NCBI Taxonomy" id="1472723"/>
    <lineage>
        <taxon>Bacteria</taxon>
        <taxon>Bacillati</taxon>
        <taxon>Actinomycetota</taxon>
        <taxon>Actinomycetes</taxon>
        <taxon>Streptosporangiales</taxon>
        <taxon>Nocardiopsidaceae</taxon>
        <taxon>Nocardiopsis</taxon>
    </lineage>
</organism>
<feature type="region of interest" description="Disordered" evidence="4">
    <location>
        <begin position="85"/>
        <end position="178"/>
    </location>
</feature>
<evidence type="ECO:0000256" key="3">
    <source>
        <dbReference type="ARBA" id="ARBA00022833"/>
    </source>
</evidence>
<keyword evidence="6" id="KW-0804">Transcription</keyword>
<proteinExistence type="predicted"/>
<dbReference type="PROSITE" id="PS01358">
    <property type="entry name" value="ZF_RANBP2_1"/>
    <property type="match status" value="2"/>
</dbReference>
<feature type="compositionally biased region" description="Basic and acidic residues" evidence="4">
    <location>
        <begin position="164"/>
        <end position="175"/>
    </location>
</feature>
<protein>
    <submittedName>
        <fullName evidence="6">DNA-directed RNA polymerase subunit RPC12/RpoP</fullName>
    </submittedName>
</protein>
<sequence>MAKSTWWCPRCDFYNNLDRGTCLNCGAAHRGPHTREPATAPAPPGAPPSASDTRMREAPPPATAWRCLTCASGNDAQDPSCRYCGSRRAHGPAPRDPRWALNVPPGHGPGRQRAPGDSGDLLAGAAVPAAPPTGPTGPDPAGHPRDTAAPGPGRRGAATGTAHGPDEPEHAESGRGRHARCASVLGALRHGRLGRRATSAGLLGLLVPPVVLLLLYGCGHDPDDAPGLGAGAPGAGIPDPGADPGAGHGEGPAASAPQDSDCPFHVTRRLPEPEEAVLVEAFMSADKQITLCRTASGSLFYYGEYFAEPENGTLVPAETTDDGYTAESGPYRYEIVGDEVIVFRQGEELSRDLLMPLAPPGSTPPGTGSDHSVTS</sequence>
<dbReference type="GO" id="GO:0000428">
    <property type="term" value="C:DNA-directed RNA polymerase complex"/>
    <property type="evidence" value="ECO:0007669"/>
    <property type="project" value="UniProtKB-KW"/>
</dbReference>
<gene>
    <name evidence="6" type="ORF">HNR23_001936</name>
</gene>
<feature type="region of interest" description="Disordered" evidence="4">
    <location>
        <begin position="30"/>
        <end position="58"/>
    </location>
</feature>
<name>A0A7X0D5P8_9ACTN</name>
<evidence type="ECO:0000256" key="1">
    <source>
        <dbReference type="ARBA" id="ARBA00022723"/>
    </source>
</evidence>
<dbReference type="RefSeq" id="WP_184075156.1">
    <property type="nucleotide sequence ID" value="NZ_JACHDS010000001.1"/>
</dbReference>
<feature type="compositionally biased region" description="Low complexity" evidence="4">
    <location>
        <begin position="119"/>
        <end position="128"/>
    </location>
</feature>
<evidence type="ECO:0000259" key="5">
    <source>
        <dbReference type="PROSITE" id="PS01358"/>
    </source>
</evidence>
<comment type="caution">
    <text evidence="6">The sequence shown here is derived from an EMBL/GenBank/DDBJ whole genome shotgun (WGS) entry which is preliminary data.</text>
</comment>
<keyword evidence="6" id="KW-0240">DNA-directed RNA polymerase</keyword>
<dbReference type="Proteomes" id="UP000546642">
    <property type="component" value="Unassembled WGS sequence"/>
</dbReference>